<evidence type="ECO:0000259" key="4">
    <source>
        <dbReference type="PROSITE" id="PS50949"/>
    </source>
</evidence>
<dbReference type="Gene3D" id="1.10.10.10">
    <property type="entry name" value="Winged helix-like DNA-binding domain superfamily/Winged helix DNA-binding domain"/>
    <property type="match status" value="1"/>
</dbReference>
<feature type="domain" description="HTH gntR-type" evidence="4">
    <location>
        <begin position="11"/>
        <end position="79"/>
    </location>
</feature>
<dbReference type="KEGG" id="azq:G3580_12680"/>
<dbReference type="SMART" id="SM00345">
    <property type="entry name" value="HTH_GNTR"/>
    <property type="match status" value="1"/>
</dbReference>
<dbReference type="InterPro" id="IPR028978">
    <property type="entry name" value="Chorismate_lyase_/UTRA_dom_sf"/>
</dbReference>
<dbReference type="AlphaFoldDB" id="A0A6C1BAD6"/>
<evidence type="ECO:0000313" key="5">
    <source>
        <dbReference type="EMBL" id="QID19835.1"/>
    </source>
</evidence>
<dbReference type="InterPro" id="IPR000524">
    <property type="entry name" value="Tscrpt_reg_HTH_GntR"/>
</dbReference>
<dbReference type="GO" id="GO:0045892">
    <property type="term" value="P:negative regulation of DNA-templated transcription"/>
    <property type="evidence" value="ECO:0007669"/>
    <property type="project" value="TreeGrafter"/>
</dbReference>
<reference evidence="5 6" key="1">
    <citation type="submission" date="2020-02" db="EMBL/GenBank/DDBJ databases">
        <title>Nitrogenibacter mangrovi gen. nov., sp. nov. isolated from mangrove sediment, a denitrifying betaproteobacterium.</title>
        <authorList>
            <person name="Liao H."/>
            <person name="Tian Y."/>
        </authorList>
    </citation>
    <scope>NUCLEOTIDE SEQUENCE [LARGE SCALE GENOMIC DNA]</scope>
    <source>
        <strain evidence="5 6">M9-3-2</strain>
    </source>
</reference>
<dbReference type="InterPro" id="IPR036390">
    <property type="entry name" value="WH_DNA-bd_sf"/>
</dbReference>
<evidence type="ECO:0000256" key="2">
    <source>
        <dbReference type="ARBA" id="ARBA00023125"/>
    </source>
</evidence>
<dbReference type="Pfam" id="PF07702">
    <property type="entry name" value="UTRA"/>
    <property type="match status" value="1"/>
</dbReference>
<keyword evidence="6" id="KW-1185">Reference proteome</keyword>
<dbReference type="Gene3D" id="3.40.1410.10">
    <property type="entry name" value="Chorismate lyase-like"/>
    <property type="match status" value="1"/>
</dbReference>
<keyword evidence="2" id="KW-0238">DNA-binding</keyword>
<dbReference type="InterPro" id="IPR036388">
    <property type="entry name" value="WH-like_DNA-bd_sf"/>
</dbReference>
<dbReference type="GO" id="GO:0003700">
    <property type="term" value="F:DNA-binding transcription factor activity"/>
    <property type="evidence" value="ECO:0007669"/>
    <property type="project" value="InterPro"/>
</dbReference>
<dbReference type="SUPFAM" id="SSF64288">
    <property type="entry name" value="Chorismate lyase-like"/>
    <property type="match status" value="1"/>
</dbReference>
<dbReference type="Proteomes" id="UP000501991">
    <property type="component" value="Chromosome"/>
</dbReference>
<dbReference type="GO" id="GO:0003677">
    <property type="term" value="F:DNA binding"/>
    <property type="evidence" value="ECO:0007669"/>
    <property type="project" value="UniProtKB-KW"/>
</dbReference>
<dbReference type="SUPFAM" id="SSF46785">
    <property type="entry name" value="Winged helix' DNA-binding domain"/>
    <property type="match status" value="1"/>
</dbReference>
<dbReference type="PANTHER" id="PTHR44846">
    <property type="entry name" value="MANNOSYL-D-GLYCERATE TRANSPORT/METABOLISM SYSTEM REPRESSOR MNGR-RELATED"/>
    <property type="match status" value="1"/>
</dbReference>
<name>A0A6C1BAD6_9RHOO</name>
<organism evidence="5 6">
    <name type="scientific">Nitrogeniibacter mangrovi</name>
    <dbReference type="NCBI Taxonomy" id="2016596"/>
    <lineage>
        <taxon>Bacteria</taxon>
        <taxon>Pseudomonadati</taxon>
        <taxon>Pseudomonadota</taxon>
        <taxon>Betaproteobacteria</taxon>
        <taxon>Rhodocyclales</taxon>
        <taxon>Zoogloeaceae</taxon>
        <taxon>Nitrogeniibacter</taxon>
    </lineage>
</organism>
<protein>
    <submittedName>
        <fullName evidence="5">GntR family transcriptional regulator</fullName>
    </submittedName>
</protein>
<accession>A0A6C1BAD6</accession>
<dbReference type="SMART" id="SM00866">
    <property type="entry name" value="UTRA"/>
    <property type="match status" value="1"/>
</dbReference>
<dbReference type="Pfam" id="PF00392">
    <property type="entry name" value="GntR"/>
    <property type="match status" value="1"/>
</dbReference>
<keyword evidence="1" id="KW-0805">Transcription regulation</keyword>
<dbReference type="EMBL" id="CP048836">
    <property type="protein sequence ID" value="QID19835.1"/>
    <property type="molecule type" value="Genomic_DNA"/>
</dbReference>
<dbReference type="InterPro" id="IPR050679">
    <property type="entry name" value="Bact_HTH_transcr_reg"/>
</dbReference>
<sequence length="244" mass="27867">MVSALKGDARLPRYQRLAETLRDEVVTRRWRPGEQIPSENVIAAQYGVAPGTARQALARLVDEGLLERQHGRGTFVRRPSFDQSLFRFFRFSNEAGERVVPESRIVQRELMRAPSEVARQLQLPGEAEVIFMNRLRLIDGVPMLAEQIWLPAERFAAFMAMDASEIGPLLYPVYDSLCGEVVARAEESLTVEMATPAYARVLRLEEHTPLIVIDRLAYGYDGRPIEWRRSRGPAAQFKYHTEIR</sequence>
<dbReference type="CDD" id="cd07377">
    <property type="entry name" value="WHTH_GntR"/>
    <property type="match status" value="1"/>
</dbReference>
<dbReference type="InterPro" id="IPR011663">
    <property type="entry name" value="UTRA"/>
</dbReference>
<keyword evidence="3" id="KW-0804">Transcription</keyword>
<dbReference type="PANTHER" id="PTHR44846:SF1">
    <property type="entry name" value="MANNOSYL-D-GLYCERATE TRANSPORT_METABOLISM SYSTEM REPRESSOR MNGR-RELATED"/>
    <property type="match status" value="1"/>
</dbReference>
<dbReference type="PROSITE" id="PS50949">
    <property type="entry name" value="HTH_GNTR"/>
    <property type="match status" value="1"/>
</dbReference>
<evidence type="ECO:0000256" key="3">
    <source>
        <dbReference type="ARBA" id="ARBA00023163"/>
    </source>
</evidence>
<evidence type="ECO:0000256" key="1">
    <source>
        <dbReference type="ARBA" id="ARBA00023015"/>
    </source>
</evidence>
<evidence type="ECO:0000313" key="6">
    <source>
        <dbReference type="Proteomes" id="UP000501991"/>
    </source>
</evidence>
<proteinExistence type="predicted"/>
<gene>
    <name evidence="5" type="ORF">G3580_12680</name>
</gene>